<proteinExistence type="inferred from homology"/>
<feature type="active site" description="Nucleophile" evidence="4">
    <location>
        <position position="393"/>
    </location>
</feature>
<dbReference type="GO" id="GO:0070475">
    <property type="term" value="P:rRNA base methylation"/>
    <property type="evidence" value="ECO:0007669"/>
    <property type="project" value="TreeGrafter"/>
</dbReference>
<feature type="domain" description="TRAM" evidence="6">
    <location>
        <begin position="4"/>
        <end position="35"/>
    </location>
</feature>
<evidence type="ECO:0000256" key="3">
    <source>
        <dbReference type="ARBA" id="ARBA00022691"/>
    </source>
</evidence>
<keyword evidence="8" id="KW-1185">Reference proteome</keyword>
<evidence type="ECO:0000259" key="6">
    <source>
        <dbReference type="Pfam" id="PF01938"/>
    </source>
</evidence>
<gene>
    <name evidence="7" type="ORF">MUN33_12815</name>
</gene>
<protein>
    <submittedName>
        <fullName evidence="7">TRAM domain-containing protein</fullName>
    </submittedName>
</protein>
<dbReference type="InterPro" id="IPR002792">
    <property type="entry name" value="TRAM_dom"/>
</dbReference>
<comment type="similarity">
    <text evidence="4">Belongs to the class I-like SAM-binding methyltransferase superfamily. RNA M5U methyltransferase family.</text>
</comment>
<dbReference type="PANTHER" id="PTHR11061:SF30">
    <property type="entry name" value="TRNA (URACIL(54)-C(5))-METHYLTRANSFERASE"/>
    <property type="match status" value="1"/>
</dbReference>
<dbReference type="Gene3D" id="2.40.50.1070">
    <property type="match status" value="1"/>
</dbReference>
<evidence type="ECO:0000256" key="1">
    <source>
        <dbReference type="ARBA" id="ARBA00022603"/>
    </source>
</evidence>
<dbReference type="InterPro" id="IPR010280">
    <property type="entry name" value="U5_MeTrfase_fam"/>
</dbReference>
<evidence type="ECO:0000256" key="4">
    <source>
        <dbReference type="PROSITE-ProRule" id="PRU01024"/>
    </source>
</evidence>
<reference evidence="7" key="1">
    <citation type="submission" date="2022-04" db="EMBL/GenBank/DDBJ databases">
        <title>Corynebacterium kalidii LD5P10.</title>
        <authorList>
            <person name="Sun J.Q."/>
        </authorList>
    </citation>
    <scope>NUCLEOTIDE SEQUENCE</scope>
    <source>
        <strain evidence="7">LD5P10</strain>
    </source>
</reference>
<dbReference type="Pfam" id="PF01938">
    <property type="entry name" value="TRAM"/>
    <property type="match status" value="1"/>
</dbReference>
<dbReference type="InterPro" id="IPR029063">
    <property type="entry name" value="SAM-dependent_MTases_sf"/>
</dbReference>
<dbReference type="Proteomes" id="UP001139207">
    <property type="component" value="Unassembled WGS sequence"/>
</dbReference>
<feature type="binding site" evidence="4">
    <location>
        <position position="360"/>
    </location>
    <ligand>
        <name>S-adenosyl-L-methionine</name>
        <dbReference type="ChEBI" id="CHEBI:59789"/>
    </ligand>
</feature>
<feature type="compositionally biased region" description="Basic residues" evidence="5">
    <location>
        <begin position="212"/>
        <end position="227"/>
    </location>
</feature>
<dbReference type="Gene3D" id="3.40.50.150">
    <property type="entry name" value="Vaccinia Virus protein VP39"/>
    <property type="match status" value="1"/>
</dbReference>
<feature type="region of interest" description="Disordered" evidence="5">
    <location>
        <begin position="205"/>
        <end position="235"/>
    </location>
</feature>
<feature type="binding site" evidence="4">
    <location>
        <position position="261"/>
    </location>
    <ligand>
        <name>S-adenosyl-L-methionine</name>
        <dbReference type="ChEBI" id="CHEBI:59789"/>
    </ligand>
</feature>
<evidence type="ECO:0000313" key="7">
    <source>
        <dbReference type="EMBL" id="MCJ7859585.1"/>
    </source>
</evidence>
<dbReference type="Gene3D" id="2.40.50.140">
    <property type="entry name" value="Nucleic acid-binding proteins"/>
    <property type="match status" value="1"/>
</dbReference>
<evidence type="ECO:0000256" key="5">
    <source>
        <dbReference type="SAM" id="MobiDB-lite"/>
    </source>
</evidence>
<comment type="caution">
    <text evidence="7">The sequence shown here is derived from an EMBL/GenBank/DDBJ whole genome shotgun (WGS) entry which is preliminary data.</text>
</comment>
<dbReference type="SUPFAM" id="SSF50249">
    <property type="entry name" value="Nucleic acid-binding proteins"/>
    <property type="match status" value="1"/>
</dbReference>
<dbReference type="RefSeq" id="WP_244805303.1">
    <property type="nucleotide sequence ID" value="NZ_JALIEA010000017.1"/>
</dbReference>
<dbReference type="PANTHER" id="PTHR11061">
    <property type="entry name" value="RNA M5U METHYLTRANSFERASE"/>
    <property type="match status" value="1"/>
</dbReference>
<dbReference type="PROSITE" id="PS51687">
    <property type="entry name" value="SAM_MT_RNA_M5U"/>
    <property type="match status" value="1"/>
</dbReference>
<dbReference type="InterPro" id="IPR012340">
    <property type="entry name" value="NA-bd_OB-fold"/>
</dbReference>
<evidence type="ECO:0000256" key="2">
    <source>
        <dbReference type="ARBA" id="ARBA00022679"/>
    </source>
</evidence>
<accession>A0A9X1WLM3</accession>
<keyword evidence="2 4" id="KW-0808">Transferase</keyword>
<dbReference type="GO" id="GO:0070041">
    <property type="term" value="F:rRNA (uridine-C5-)-methyltransferase activity"/>
    <property type="evidence" value="ECO:0007669"/>
    <property type="project" value="TreeGrafter"/>
</dbReference>
<keyword evidence="1 4" id="KW-0489">Methyltransferase</keyword>
<sequence length="439" mass="44890">MTGTVDILGPAHGGSSVARVDGQVVFVRGALPGETGVPVRFDGPASGKRFRTASVTDAAAIAVASPHRVAPLCPAAAAGAGCCDLDHVDREGSLAYKTQVVVEQFRRIGHVDLGVLRDGAGPGTVSLEPFAGYRTRVRLGVDDAGRTGLRERSGNGVVPLDGQGCAQWAPALAEGLADVLAGHDLTPGAEVCVALGDDGVRGIVEVPPVPRHGGRRARGGRKGRQRGRRETPRRRVLDGPGEVLRTVAGVSWRIPVEAFWQAHHAASDLYSAWVHENTPSDAGLAWDLYGGAGVFAAALGDAAPGISVDCVDIASPATAAGREGLAGRDVRFVTGDVAATLGGLRGADAGSTPPSVVVLDPPRTGAGAAVVAAVTGQGRQDGQGPGTVLHIGCDPATAARDAAEFVRNGYRPDAVTVVDAFGLTHHVEVLVRYVRTTPA</sequence>
<dbReference type="AlphaFoldDB" id="A0A9X1WLM3"/>
<dbReference type="EMBL" id="JALIEA010000017">
    <property type="protein sequence ID" value="MCJ7859585.1"/>
    <property type="molecule type" value="Genomic_DNA"/>
</dbReference>
<name>A0A9X1WLM3_9CORY</name>
<feature type="binding site" evidence="4">
    <location>
        <position position="289"/>
    </location>
    <ligand>
        <name>S-adenosyl-L-methionine</name>
        <dbReference type="ChEBI" id="CHEBI:59789"/>
    </ligand>
</feature>
<keyword evidence="3 4" id="KW-0949">S-adenosyl-L-methionine</keyword>
<dbReference type="SUPFAM" id="SSF53335">
    <property type="entry name" value="S-adenosyl-L-methionine-dependent methyltransferases"/>
    <property type="match status" value="1"/>
</dbReference>
<organism evidence="7 8">
    <name type="scientific">Corynebacterium kalidii</name>
    <dbReference type="NCBI Taxonomy" id="2931982"/>
    <lineage>
        <taxon>Bacteria</taxon>
        <taxon>Bacillati</taxon>
        <taxon>Actinomycetota</taxon>
        <taxon>Actinomycetes</taxon>
        <taxon>Mycobacteriales</taxon>
        <taxon>Corynebacteriaceae</taxon>
        <taxon>Corynebacterium</taxon>
    </lineage>
</organism>
<feature type="binding site" evidence="4">
    <location>
        <position position="312"/>
    </location>
    <ligand>
        <name>S-adenosyl-L-methionine</name>
        <dbReference type="ChEBI" id="CHEBI:59789"/>
    </ligand>
</feature>
<evidence type="ECO:0000313" key="8">
    <source>
        <dbReference type="Proteomes" id="UP001139207"/>
    </source>
</evidence>